<dbReference type="RefSeq" id="WP_251958593.1">
    <property type="nucleotide sequence ID" value="NZ_AP025732.1"/>
</dbReference>
<accession>A0ABN6PXH5</accession>
<dbReference type="PANTHER" id="PTHR34801">
    <property type="entry name" value="EXPRESSED PROTEIN"/>
    <property type="match status" value="1"/>
</dbReference>
<proteinExistence type="predicted"/>
<dbReference type="PIRSF" id="PIRSF026426">
    <property type="entry name" value="DUF1499"/>
    <property type="match status" value="1"/>
</dbReference>
<dbReference type="InterPro" id="IPR010865">
    <property type="entry name" value="DUF1499"/>
</dbReference>
<evidence type="ECO:0008006" key="4">
    <source>
        <dbReference type="Google" id="ProtNLM"/>
    </source>
</evidence>
<feature type="transmembrane region" description="Helical" evidence="1">
    <location>
        <begin position="12"/>
        <end position="37"/>
    </location>
</feature>
<dbReference type="PANTHER" id="PTHR34801:SF6">
    <property type="entry name" value="SLL1620 PROTEIN"/>
    <property type="match status" value="1"/>
</dbReference>
<reference evidence="2" key="1">
    <citation type="submission" date="2022-04" db="EMBL/GenBank/DDBJ databases">
        <title>Complete genome sequence of a cyanobacterium, Nostoc sp. SO-36, isolated in Antarctica.</title>
        <authorList>
            <person name="Kanesaki Y."/>
            <person name="Effendi D."/>
            <person name="Sakamoto T."/>
            <person name="Ohtani S."/>
            <person name="Awai K."/>
        </authorList>
    </citation>
    <scope>NUCLEOTIDE SEQUENCE</scope>
    <source>
        <strain evidence="2">SO-36</strain>
    </source>
</reference>
<evidence type="ECO:0000256" key="1">
    <source>
        <dbReference type="SAM" id="Phobius"/>
    </source>
</evidence>
<keyword evidence="1" id="KW-0812">Transmembrane</keyword>
<dbReference type="Pfam" id="PF07386">
    <property type="entry name" value="DUF1499"/>
    <property type="match status" value="1"/>
</dbReference>
<keyword evidence="3" id="KW-1185">Reference proteome</keyword>
<name>A0ABN6PXH5_NOSCO</name>
<keyword evidence="1" id="KW-0472">Membrane</keyword>
<keyword evidence="1" id="KW-1133">Transmembrane helix</keyword>
<evidence type="ECO:0000313" key="2">
    <source>
        <dbReference type="EMBL" id="BDI15129.1"/>
    </source>
</evidence>
<evidence type="ECO:0000313" key="3">
    <source>
        <dbReference type="Proteomes" id="UP001055453"/>
    </source>
</evidence>
<protein>
    <recommendedName>
        <fullName evidence="4">DUF1499 domain-containing protein</fullName>
    </recommendedName>
</protein>
<dbReference type="Proteomes" id="UP001055453">
    <property type="component" value="Chromosome"/>
</dbReference>
<dbReference type="EMBL" id="AP025732">
    <property type="protein sequence ID" value="BDI15129.1"/>
    <property type="molecule type" value="Genomic_DNA"/>
</dbReference>
<organism evidence="2 3">
    <name type="scientific">Nostoc cf. commune SO-36</name>
    <dbReference type="NCBI Taxonomy" id="449208"/>
    <lineage>
        <taxon>Bacteria</taxon>
        <taxon>Bacillati</taxon>
        <taxon>Cyanobacteriota</taxon>
        <taxon>Cyanophyceae</taxon>
        <taxon>Nostocales</taxon>
        <taxon>Nostocaceae</taxon>
        <taxon>Nostoc</taxon>
    </lineage>
</organism>
<sequence>MSHLLTAIRQRLLWNVTFAILLTLISILILPGATWAASSSLGVDNGHLSSCPPSPNCVVSQNADSKHAIDPITYHVDRDAARETLLKVLTVVPRTEVIEQTPNYIHALSKSRIFKFVDDVEFYLPSNESVIHLRSASRVGDSDLGVNRRRVEQIRLALRDLNI</sequence>
<gene>
    <name evidence="2" type="ORF">ANSO36C_09310</name>
</gene>